<dbReference type="Pfam" id="PF01105">
    <property type="entry name" value="EMP24_GP25L"/>
    <property type="match status" value="1"/>
</dbReference>
<evidence type="ECO:0000256" key="1">
    <source>
        <dbReference type="SAM" id="Phobius"/>
    </source>
</evidence>
<accession>A0A099NXW1</accession>
<feature type="chain" id="PRO_5001951723" description="GOLD domain-containing protein" evidence="2">
    <location>
        <begin position="27"/>
        <end position="295"/>
    </location>
</feature>
<gene>
    <name evidence="4" type="ORF">JL09_g4069</name>
</gene>
<feature type="domain" description="GOLD" evidence="3">
    <location>
        <begin position="123"/>
        <end position="289"/>
    </location>
</feature>
<evidence type="ECO:0000259" key="3">
    <source>
        <dbReference type="Pfam" id="PF01105"/>
    </source>
</evidence>
<dbReference type="eggNOG" id="ENOG502T27P">
    <property type="taxonomic scope" value="Eukaryota"/>
</dbReference>
<reference evidence="5" key="1">
    <citation type="journal article" date="2014" name="Microb. Cell Fact.">
        <title>Exploiting Issatchenkia orientalis SD108 for succinic acid production.</title>
        <authorList>
            <person name="Xiao H."/>
            <person name="Shao Z."/>
            <person name="Jiang Y."/>
            <person name="Dole S."/>
            <person name="Zhao H."/>
        </authorList>
    </citation>
    <scope>NUCLEOTIDE SEQUENCE [LARGE SCALE GENOMIC DNA]</scope>
    <source>
        <strain evidence="5">SD108</strain>
    </source>
</reference>
<dbReference type="Proteomes" id="UP000029867">
    <property type="component" value="Unassembled WGS sequence"/>
</dbReference>
<name>A0A099NXW1_PICKU</name>
<proteinExistence type="predicted"/>
<evidence type="ECO:0000313" key="4">
    <source>
        <dbReference type="EMBL" id="KGK36772.1"/>
    </source>
</evidence>
<comment type="caution">
    <text evidence="4">The sequence shown here is derived from an EMBL/GenBank/DDBJ whole genome shotgun (WGS) entry which is preliminary data.</text>
</comment>
<keyword evidence="2" id="KW-0732">Signal</keyword>
<feature type="transmembrane region" description="Helical" evidence="1">
    <location>
        <begin position="264"/>
        <end position="286"/>
    </location>
</feature>
<sequence length="295" mass="34873">MIIFGMVFRLLAFLSIFVSEAVHVSATQLCMEIPPSRTDSQELMTELNMLHQHLYSMDASKSKNQNEIQLLNDKIDKVVNDYLISNSCLRYYFKEYISFEEVENSLPLNNGIVVSLRLKLDDYHIDQRKQKLNLNIIDPMANTLRRINSIEETELRFLFDYPIEEKTRDYFNEQYFDVCLENIKYDKSWSSTISIINGELELIFGMNSINKKYAESTEKVNSIFEQLQLIDSELDLVYKQLVHNLRTSEPLLRDKNEDTLTKSLIWFIVIFVIYLIVNFIQISWLIKYLKNKNLI</sequence>
<keyword evidence="1" id="KW-1133">Transmembrane helix</keyword>
<keyword evidence="1" id="KW-0812">Transmembrane</keyword>
<evidence type="ECO:0000256" key="2">
    <source>
        <dbReference type="SAM" id="SignalP"/>
    </source>
</evidence>
<dbReference type="HOGENOM" id="CLU_082171_0_0_1"/>
<protein>
    <recommendedName>
        <fullName evidence="3">GOLD domain-containing protein</fullName>
    </recommendedName>
</protein>
<dbReference type="AlphaFoldDB" id="A0A099NXW1"/>
<dbReference type="VEuPathDB" id="FungiDB:C5L36_0D04350"/>
<keyword evidence="1" id="KW-0472">Membrane</keyword>
<dbReference type="InterPro" id="IPR009038">
    <property type="entry name" value="GOLD_dom"/>
</dbReference>
<evidence type="ECO:0000313" key="5">
    <source>
        <dbReference type="Proteomes" id="UP000029867"/>
    </source>
</evidence>
<dbReference type="EMBL" id="JQFK01000054">
    <property type="protein sequence ID" value="KGK36772.1"/>
    <property type="molecule type" value="Genomic_DNA"/>
</dbReference>
<organism evidence="4 5">
    <name type="scientific">Pichia kudriavzevii</name>
    <name type="common">Yeast</name>
    <name type="synonym">Issatchenkia orientalis</name>
    <dbReference type="NCBI Taxonomy" id="4909"/>
    <lineage>
        <taxon>Eukaryota</taxon>
        <taxon>Fungi</taxon>
        <taxon>Dikarya</taxon>
        <taxon>Ascomycota</taxon>
        <taxon>Saccharomycotina</taxon>
        <taxon>Pichiomycetes</taxon>
        <taxon>Pichiales</taxon>
        <taxon>Pichiaceae</taxon>
        <taxon>Pichia</taxon>
    </lineage>
</organism>
<feature type="signal peptide" evidence="2">
    <location>
        <begin position="1"/>
        <end position="26"/>
    </location>
</feature>